<reference evidence="2 3" key="1">
    <citation type="submission" date="2018-04" db="EMBL/GenBank/DDBJ databases">
        <title>The genome of golden apple snail Pomacea canaliculata provides insight into stress tolerance and invasive adaptation.</title>
        <authorList>
            <person name="Liu C."/>
            <person name="Liu B."/>
            <person name="Ren Y."/>
            <person name="Zhang Y."/>
            <person name="Wang H."/>
            <person name="Li S."/>
            <person name="Jiang F."/>
            <person name="Yin L."/>
            <person name="Zhang G."/>
            <person name="Qian W."/>
            <person name="Fan W."/>
        </authorList>
    </citation>
    <scope>NUCLEOTIDE SEQUENCE [LARGE SCALE GENOMIC DNA]</scope>
    <source>
        <strain evidence="2">SZHN2017</strain>
        <tissue evidence="2">Muscle</tissue>
    </source>
</reference>
<dbReference type="AlphaFoldDB" id="A0A2T7P3Q0"/>
<sequence>MSGCGGGGGGRKVRGDLHEDQVEGEEGGGRTMACTSGAQQDDWWEFVKQHTHTLSLSCFHYIPPSSGAQVASLESACCLVLAATALPWPAPALAPCMQKCGYRTMSGRISLQCYGNVFTTHTGLRPGALE</sequence>
<dbReference type="EMBL" id="PZQS01000006">
    <property type="protein sequence ID" value="PVD28036.1"/>
    <property type="molecule type" value="Genomic_DNA"/>
</dbReference>
<protein>
    <submittedName>
        <fullName evidence="2">Uncharacterized protein</fullName>
    </submittedName>
</protein>
<dbReference type="Proteomes" id="UP000245119">
    <property type="component" value="Linkage Group LG6"/>
</dbReference>
<evidence type="ECO:0000313" key="3">
    <source>
        <dbReference type="Proteomes" id="UP000245119"/>
    </source>
</evidence>
<evidence type="ECO:0000256" key="1">
    <source>
        <dbReference type="SAM" id="MobiDB-lite"/>
    </source>
</evidence>
<feature type="compositionally biased region" description="Gly residues" evidence="1">
    <location>
        <begin position="1"/>
        <end position="10"/>
    </location>
</feature>
<organism evidence="2 3">
    <name type="scientific">Pomacea canaliculata</name>
    <name type="common">Golden apple snail</name>
    <dbReference type="NCBI Taxonomy" id="400727"/>
    <lineage>
        <taxon>Eukaryota</taxon>
        <taxon>Metazoa</taxon>
        <taxon>Spiralia</taxon>
        <taxon>Lophotrochozoa</taxon>
        <taxon>Mollusca</taxon>
        <taxon>Gastropoda</taxon>
        <taxon>Caenogastropoda</taxon>
        <taxon>Architaenioglossa</taxon>
        <taxon>Ampullarioidea</taxon>
        <taxon>Ampullariidae</taxon>
        <taxon>Pomacea</taxon>
    </lineage>
</organism>
<keyword evidence="3" id="KW-1185">Reference proteome</keyword>
<accession>A0A2T7P3Q0</accession>
<evidence type="ECO:0000313" key="2">
    <source>
        <dbReference type="EMBL" id="PVD28036.1"/>
    </source>
</evidence>
<feature type="region of interest" description="Disordered" evidence="1">
    <location>
        <begin position="1"/>
        <end position="32"/>
    </location>
</feature>
<name>A0A2T7P3Q0_POMCA</name>
<gene>
    <name evidence="2" type="ORF">C0Q70_10617</name>
</gene>
<comment type="caution">
    <text evidence="2">The sequence shown here is derived from an EMBL/GenBank/DDBJ whole genome shotgun (WGS) entry which is preliminary data.</text>
</comment>
<proteinExistence type="predicted"/>